<gene>
    <name evidence="1" type="ORF">FRY74_03680</name>
</gene>
<reference evidence="1 2" key="1">
    <citation type="submission" date="2019-08" db="EMBL/GenBank/DDBJ databases">
        <title>Genome of Vicingus serpentipes NCIMB 15042.</title>
        <authorList>
            <person name="Bowman J.P."/>
        </authorList>
    </citation>
    <scope>NUCLEOTIDE SEQUENCE [LARGE SCALE GENOMIC DNA]</scope>
    <source>
        <strain evidence="1 2">NCIMB 15042</strain>
    </source>
</reference>
<dbReference type="Proteomes" id="UP000321721">
    <property type="component" value="Unassembled WGS sequence"/>
</dbReference>
<accession>A0A5C6S004</accession>
<dbReference type="RefSeq" id="WP_147098705.1">
    <property type="nucleotide sequence ID" value="NZ_VOOS01000001.1"/>
</dbReference>
<proteinExistence type="predicted"/>
<comment type="caution">
    <text evidence="1">The sequence shown here is derived from an EMBL/GenBank/DDBJ whole genome shotgun (WGS) entry which is preliminary data.</text>
</comment>
<organism evidence="1 2">
    <name type="scientific">Vicingus serpentipes</name>
    <dbReference type="NCBI Taxonomy" id="1926625"/>
    <lineage>
        <taxon>Bacteria</taxon>
        <taxon>Pseudomonadati</taxon>
        <taxon>Bacteroidota</taxon>
        <taxon>Flavobacteriia</taxon>
        <taxon>Flavobacteriales</taxon>
        <taxon>Vicingaceae</taxon>
        <taxon>Vicingus</taxon>
    </lineage>
</organism>
<dbReference type="OrthoDB" id="5512913at2"/>
<evidence type="ECO:0000313" key="1">
    <source>
        <dbReference type="EMBL" id="TXB67299.1"/>
    </source>
</evidence>
<name>A0A5C6S004_9FLAO</name>
<dbReference type="EMBL" id="VOOS01000001">
    <property type="protein sequence ID" value="TXB67299.1"/>
    <property type="molecule type" value="Genomic_DNA"/>
</dbReference>
<keyword evidence="2" id="KW-1185">Reference proteome</keyword>
<protein>
    <submittedName>
        <fullName evidence="1">Uncharacterized protein</fullName>
    </submittedName>
</protein>
<evidence type="ECO:0000313" key="2">
    <source>
        <dbReference type="Proteomes" id="UP000321721"/>
    </source>
</evidence>
<sequence length="258" mass="29988">MKHLHITIIFLLTLSYSLAQNEIYNSTFNLELNTELQQVLNSFHDELTKNGINESDFLNHTATAHYIYIDKGKIKSAIKDLKNNIPFNEFILQHPDTKVDSNLLVIRHQQLNYKNETVTNYTNLPGNKKYLHSITTTRKTVMPNYNFKGKWIYNYVPKTKYSDEFLMAFYFTSNFGFESLSNQFPTVIAYSNSIQKKGDLSVQKYNQETSINKIISFLEKLVDVCASIFISYNNPDLLKVTLTNIIIPKMTRPTNNLR</sequence>
<dbReference type="AlphaFoldDB" id="A0A5C6S004"/>